<reference evidence="2 4" key="1">
    <citation type="submission" date="2014-12" db="EMBL/GenBank/DDBJ databases">
        <title>Comparative genome analysis of Bacillus coagulans HM-08, Clostridium butyricum HM-68, Bacillus subtilis HM-66 and Bacillus licheniformis BL-09.</title>
        <authorList>
            <person name="Zhang H."/>
        </authorList>
    </citation>
    <scope>NUCLEOTIDE SEQUENCE [LARGE SCALE GENOMIC DNA]</scope>
    <source>
        <strain evidence="2 4">HM-66</strain>
    </source>
</reference>
<dbReference type="EMBL" id="JXBC01000013">
    <property type="protein sequence ID" value="KIU05714.1"/>
    <property type="molecule type" value="Genomic_DNA"/>
</dbReference>
<proteinExistence type="predicted"/>
<feature type="transmembrane region" description="Helical" evidence="1">
    <location>
        <begin position="279"/>
        <end position="299"/>
    </location>
</feature>
<keyword evidence="1" id="KW-0472">Membrane</keyword>
<feature type="transmembrane region" description="Helical" evidence="1">
    <location>
        <begin position="305"/>
        <end position="325"/>
    </location>
</feature>
<keyword evidence="1" id="KW-1133">Transmembrane helix</keyword>
<protein>
    <submittedName>
        <fullName evidence="3">Biofilm exopolysaccharide biosynthesis protein EpsG</fullName>
    </submittedName>
</protein>
<name>A0A0D1J0B9_BACIU</name>
<dbReference type="AlphaFoldDB" id="A0A0D1J0B9"/>
<gene>
    <name evidence="3" type="primary">epsG</name>
    <name evidence="3" type="ORF">P5633_06750</name>
    <name evidence="2" type="ORF">SC09_contig4orf00599</name>
</gene>
<dbReference type="Proteomes" id="UP000032247">
    <property type="component" value="Unassembled WGS sequence"/>
</dbReference>
<feature type="transmembrane region" description="Helical" evidence="1">
    <location>
        <begin position="255"/>
        <end position="272"/>
    </location>
</feature>
<dbReference type="PATRIC" id="fig|1423.173.peg.4259"/>
<dbReference type="Proteomes" id="UP001214898">
    <property type="component" value="Chromosome"/>
</dbReference>
<accession>A0A0D1J0B9</accession>
<dbReference type="Pfam" id="PF14897">
    <property type="entry name" value="EpsG"/>
    <property type="match status" value="1"/>
</dbReference>
<evidence type="ECO:0000256" key="1">
    <source>
        <dbReference type="SAM" id="Phobius"/>
    </source>
</evidence>
<feature type="transmembrane region" description="Helical" evidence="1">
    <location>
        <begin position="109"/>
        <end position="127"/>
    </location>
</feature>
<dbReference type="EMBL" id="CP120576">
    <property type="protein sequence ID" value="WEY85847.1"/>
    <property type="molecule type" value="Genomic_DNA"/>
</dbReference>
<sequence length="367" mass="42575">MIVYAVNMGIVFIWSWFAKMCGGRDDSLATGYRPNKLLIWIPLASLVLVSGLRYRVGTDFQTYTLLYELAGDYQNVWQIFGFGTAKTATDPGFTAFLWLMNFITEDPQIMYFTVAVVTYSFIMKTLADYGRPFELSVFLFLGTFHYYASFNGIRQYMVAAVLFWAVRYIISGNWKRYFLIVLVSSLFHSSALIMIPVYFIVRRKAWSPAIFGLSALFLGMTFLYQKFISVFVVVLENSSYSHYEKWLMTNTNGMNVIKIAVLVLPLFLAFCYKERLRSLWPQIDIVVNLCLLGFLFGLLATKDVIFARFNIYFGLYQMILVPYFVRIFDEKSNALIYIAIVVCYFLYSYLLMPVDSSVLPYRTIFSR</sequence>
<evidence type="ECO:0000313" key="4">
    <source>
        <dbReference type="Proteomes" id="UP000032247"/>
    </source>
</evidence>
<dbReference type="InterPro" id="IPR049458">
    <property type="entry name" value="EpsG-like"/>
</dbReference>
<feature type="transmembrane region" description="Helical" evidence="1">
    <location>
        <begin position="139"/>
        <end position="165"/>
    </location>
</feature>
<feature type="transmembrane region" description="Helical" evidence="1">
    <location>
        <begin position="334"/>
        <end position="352"/>
    </location>
</feature>
<feature type="transmembrane region" description="Helical" evidence="1">
    <location>
        <begin position="37"/>
        <end position="56"/>
    </location>
</feature>
<organism evidence="2 4">
    <name type="scientific">Bacillus subtilis</name>
    <dbReference type="NCBI Taxonomy" id="1423"/>
    <lineage>
        <taxon>Bacteria</taxon>
        <taxon>Bacillati</taxon>
        <taxon>Bacillota</taxon>
        <taxon>Bacilli</taxon>
        <taxon>Bacillales</taxon>
        <taxon>Bacillaceae</taxon>
        <taxon>Bacillus</taxon>
    </lineage>
</organism>
<dbReference type="RefSeq" id="WP_014480950.1">
    <property type="nucleotide sequence ID" value="NZ_AP024623.1"/>
</dbReference>
<dbReference type="STRING" id="483913.AN935_17260"/>
<keyword evidence="1" id="KW-0812">Transmembrane</keyword>
<feature type="transmembrane region" description="Helical" evidence="1">
    <location>
        <begin position="177"/>
        <end position="201"/>
    </location>
</feature>
<reference evidence="3" key="2">
    <citation type="submission" date="2023-03" db="EMBL/GenBank/DDBJ databases">
        <title>Complete genome sequences of 52 Bacillus and Priestia strains isolated from West-African fermentations and 26 reference strains from the DSMZ collection.</title>
        <authorList>
            <person name="Wiedenbein E.S."/>
            <person name="Canoy T.S."/>
            <person name="Hui Y."/>
            <person name="Parkouda C."/>
            <person name="Dawende C."/>
            <person name="Ametefe E."/>
            <person name="Jespersen L."/>
            <person name="Nielsen D.S."/>
        </authorList>
    </citation>
    <scope>NUCLEOTIDE SEQUENCE</scope>
    <source>
        <strain evidence="3">PRO56</strain>
    </source>
</reference>
<evidence type="ECO:0000313" key="2">
    <source>
        <dbReference type="EMBL" id="KIU05714.1"/>
    </source>
</evidence>
<feature type="transmembrane region" description="Helical" evidence="1">
    <location>
        <begin position="213"/>
        <end position="235"/>
    </location>
</feature>
<evidence type="ECO:0000313" key="3">
    <source>
        <dbReference type="EMBL" id="WEY85847.1"/>
    </source>
</evidence>